<dbReference type="EMBL" id="JACHBR010000001">
    <property type="protein sequence ID" value="MBB5624827.1"/>
    <property type="molecule type" value="Genomic_DNA"/>
</dbReference>
<gene>
    <name evidence="1" type="ORF">BJ981_000526</name>
</gene>
<protein>
    <submittedName>
        <fullName evidence="1">Uncharacterized protein</fullName>
    </submittedName>
</protein>
<proteinExistence type="predicted"/>
<name>A0A7W8Z005_9ACTN</name>
<evidence type="ECO:0000313" key="1">
    <source>
        <dbReference type="EMBL" id="MBB5624827.1"/>
    </source>
</evidence>
<dbReference type="Proteomes" id="UP000588112">
    <property type="component" value="Unassembled WGS sequence"/>
</dbReference>
<keyword evidence="2" id="KW-1185">Reference proteome</keyword>
<dbReference type="AlphaFoldDB" id="A0A7W8Z005"/>
<organism evidence="1 2">
    <name type="scientific">Sphaerisporangium krabiense</name>
    <dbReference type="NCBI Taxonomy" id="763782"/>
    <lineage>
        <taxon>Bacteria</taxon>
        <taxon>Bacillati</taxon>
        <taxon>Actinomycetota</taxon>
        <taxon>Actinomycetes</taxon>
        <taxon>Streptosporangiales</taxon>
        <taxon>Streptosporangiaceae</taxon>
        <taxon>Sphaerisporangium</taxon>
    </lineage>
</organism>
<dbReference type="InterPro" id="IPR049777">
    <property type="entry name" value="SCO2524-like"/>
</dbReference>
<accession>A0A7W8Z005</accession>
<reference evidence="1 2" key="1">
    <citation type="submission" date="2020-08" db="EMBL/GenBank/DDBJ databases">
        <title>Sequencing the genomes of 1000 actinobacteria strains.</title>
        <authorList>
            <person name="Klenk H.-P."/>
        </authorList>
    </citation>
    <scope>NUCLEOTIDE SEQUENCE [LARGE SCALE GENOMIC DNA]</scope>
    <source>
        <strain evidence="1 2">DSM 45790</strain>
    </source>
</reference>
<evidence type="ECO:0000313" key="2">
    <source>
        <dbReference type="Proteomes" id="UP000588112"/>
    </source>
</evidence>
<comment type="caution">
    <text evidence="1">The sequence shown here is derived from an EMBL/GenBank/DDBJ whole genome shotgun (WGS) entry which is preliminary data.</text>
</comment>
<sequence length="615" mass="66829">MRLQPRQQLLELWEAAARTSYRGGGWTWGGHGGSNSISDAEQLLCFIYPASELPGLRLDTPDQTADDVLAALSGLGDSVEIPRLLLRVIGAYIRTYTAGDGRPIFSGGGYFRAVDENAEITPDQLRLDVVDSFSISVTLMLGTLGFLKLFRQSVRREAIRAEIALIEREAGKRLSAAMVGLLRSFTVNAFDPGSAAGRALLKSVDQTGAPTRRVLDDLRRGLGPVRAGLRDLTVGSGSQVDLDNDNLLFECGWSWGIVKDAPDIVTSLDIGPQPKGIAADAPRLCFTVNALAGIADLFSQRTRVLGLLNDEQLTLAQALQRRWDLTRLYWRTIATFGRGAWPLEDIPWRTTNEKESDYYSLLVSAIVVQSLVNDAGGRAASDVDLGRITGVLEELAMRARITRRAVPGDPAVRMHHPGVAAGLHGSDALGPSLIWMLSDFSTTLLKHTIWAASVARHTAVRERLLRLADGIWRHVELRRCADGAARGLWDQPGNVFPDIEARHDEPCWYVTERVVEVLVSAAKSSGDAPPRSPDLVELAHQMLGEAEHLLDQELVSRPLVAGQTIQPRLRGIQAGLQRARAIVGDRPATAQALIYDALLALEGLAAARDSASEAV</sequence>
<dbReference type="NCBIfam" id="NF040567">
    <property type="entry name" value="SCO2524_fam"/>
    <property type="match status" value="1"/>
</dbReference>
<dbReference type="RefSeq" id="WP_184608137.1">
    <property type="nucleotide sequence ID" value="NZ_BOOS01000066.1"/>
</dbReference>